<comment type="caution">
    <text evidence="2">The sequence shown here is derived from an EMBL/GenBank/DDBJ whole genome shotgun (WGS) entry which is preliminary data.</text>
</comment>
<gene>
    <name evidence="2" type="ORF">WAX78_01500</name>
</gene>
<evidence type="ECO:0000256" key="1">
    <source>
        <dbReference type="SAM" id="Phobius"/>
    </source>
</evidence>
<evidence type="ECO:0000313" key="2">
    <source>
        <dbReference type="EMBL" id="MEI4828142.1"/>
    </source>
</evidence>
<dbReference type="RefSeq" id="WP_336480540.1">
    <property type="nucleotide sequence ID" value="NZ_JBAWSV010000001.1"/>
</dbReference>
<keyword evidence="3" id="KW-1185">Reference proteome</keyword>
<sequence>MDTNIYLLLAILSSCIGFFCSIQGQMFALPYRGLKTEELFSLFFQTAPNVQTSLGTVIEQLSFLGIDGGALPTDHLLRNFIPKNDIKYKRATLLERGSFVYMQEK</sequence>
<organism evidence="2 3">
    <name type="scientific">Bacillus yunxiaonensis</name>
    <dbReference type="NCBI Taxonomy" id="3127665"/>
    <lineage>
        <taxon>Bacteria</taxon>
        <taxon>Bacillati</taxon>
        <taxon>Bacillota</taxon>
        <taxon>Bacilli</taxon>
        <taxon>Bacillales</taxon>
        <taxon>Bacillaceae</taxon>
        <taxon>Bacillus</taxon>
    </lineage>
</organism>
<keyword evidence="1" id="KW-0472">Membrane</keyword>
<dbReference type="Proteomes" id="UP001367922">
    <property type="component" value="Unassembled WGS sequence"/>
</dbReference>
<dbReference type="EMBL" id="JBAWSV010000001">
    <property type="protein sequence ID" value="MEI4828142.1"/>
    <property type="molecule type" value="Genomic_DNA"/>
</dbReference>
<accession>A0ABU8FQA6</accession>
<feature type="transmembrane region" description="Helical" evidence="1">
    <location>
        <begin position="6"/>
        <end position="29"/>
    </location>
</feature>
<reference evidence="2 3" key="1">
    <citation type="submission" date="2024-01" db="EMBL/GenBank/DDBJ databases">
        <title>Seven novel Bacillus-like species.</title>
        <authorList>
            <person name="Liu G."/>
        </authorList>
    </citation>
    <scope>NUCLEOTIDE SEQUENCE [LARGE SCALE GENOMIC DNA]</scope>
    <source>
        <strain evidence="2 3">FJAT-53711</strain>
    </source>
</reference>
<name>A0ABU8FQA6_9BACI</name>
<keyword evidence="1" id="KW-0812">Transmembrane</keyword>
<proteinExistence type="predicted"/>
<protein>
    <submittedName>
        <fullName evidence="2">Uncharacterized protein</fullName>
    </submittedName>
</protein>
<evidence type="ECO:0000313" key="3">
    <source>
        <dbReference type="Proteomes" id="UP001367922"/>
    </source>
</evidence>
<keyword evidence="1" id="KW-1133">Transmembrane helix</keyword>